<reference evidence="3" key="1">
    <citation type="journal article" date="2019" name="Int. J. Syst. Evol. Microbiol.">
        <title>The Global Catalogue of Microorganisms (GCM) 10K type strain sequencing project: providing services to taxonomists for standard genome sequencing and annotation.</title>
        <authorList>
            <consortium name="The Broad Institute Genomics Platform"/>
            <consortium name="The Broad Institute Genome Sequencing Center for Infectious Disease"/>
            <person name="Wu L."/>
            <person name="Ma J."/>
        </authorList>
    </citation>
    <scope>NUCLEOTIDE SEQUENCE [LARGE SCALE GENOMIC DNA]</scope>
    <source>
        <strain evidence="3">XZYJ18</strain>
    </source>
</reference>
<dbReference type="PANTHER" id="PTHR46696:SF4">
    <property type="entry name" value="BIOTIN BIOSYNTHESIS CYTOCHROME P450"/>
    <property type="match status" value="1"/>
</dbReference>
<dbReference type="PANTHER" id="PTHR46696">
    <property type="entry name" value="P450, PUTATIVE (EUROFUNG)-RELATED"/>
    <property type="match status" value="1"/>
</dbReference>
<dbReference type="InterPro" id="IPR002397">
    <property type="entry name" value="Cyt_P450_B"/>
</dbReference>
<evidence type="ECO:0000313" key="2">
    <source>
        <dbReference type="EMBL" id="MFC4564570.1"/>
    </source>
</evidence>
<dbReference type="PRINTS" id="PR00359">
    <property type="entry name" value="BP450"/>
</dbReference>
<evidence type="ECO:0000256" key="1">
    <source>
        <dbReference type="ARBA" id="ARBA00010617"/>
    </source>
</evidence>
<organism evidence="2 3">
    <name type="scientific">Nocardiopsis mangrovi</name>
    <dbReference type="NCBI Taxonomy" id="1179818"/>
    <lineage>
        <taxon>Bacteria</taxon>
        <taxon>Bacillati</taxon>
        <taxon>Actinomycetota</taxon>
        <taxon>Actinomycetes</taxon>
        <taxon>Streptosporangiales</taxon>
        <taxon>Nocardiopsidaceae</taxon>
        <taxon>Nocardiopsis</taxon>
    </lineage>
</organism>
<accession>A0ABV9E2W2</accession>
<dbReference type="Proteomes" id="UP001595923">
    <property type="component" value="Unassembled WGS sequence"/>
</dbReference>
<proteinExistence type="inferred from homology"/>
<dbReference type="Gene3D" id="1.10.630.10">
    <property type="entry name" value="Cytochrome P450"/>
    <property type="match status" value="1"/>
</dbReference>
<comment type="caution">
    <text evidence="2">The sequence shown here is derived from an EMBL/GenBank/DDBJ whole genome shotgun (WGS) entry which is preliminary data.</text>
</comment>
<sequence>MAPRIDVYDPSVYERGGIPFAQLTWLRENSPVHWHPDPEGPGFWAVTRYADVVAVSRAPEVFSSQRRSALLNELTPEGLATNQMIMLSQDPPLHTRTRSLVNRGFTPRMIARLEDRIRAICHEMVDRVIEQGGADFVRDLAAPLPLHVICELMGAPDADRDDIFTWSNQAIGADDPEYAGADGASALFGYAMELAARHQSEPLDGIMGALLEETAEGRSLTQAEFGMFVVLLAVAGNETTRNAASGGMLAFARHPAQWRRLLADRSLLETMPDEIVRWVTPVNAFRRTATRDTEIGGHPIAANDKVIVFYAAANRDPEAFDDPDVFDVSRPPGTHVGFGGGGPHFCLGSHLARLELRVLFETLLDRTPDIALSAEPRRLRSSFVNGIKEMPVTFTPGPRRG</sequence>
<dbReference type="RefSeq" id="WP_378577809.1">
    <property type="nucleotide sequence ID" value="NZ_JBHSFQ010000026.1"/>
</dbReference>
<dbReference type="SUPFAM" id="SSF48264">
    <property type="entry name" value="Cytochrome P450"/>
    <property type="match status" value="1"/>
</dbReference>
<name>A0ABV9E2W2_9ACTN</name>
<dbReference type="Pfam" id="PF00067">
    <property type="entry name" value="p450"/>
    <property type="match status" value="1"/>
</dbReference>
<dbReference type="CDD" id="cd11033">
    <property type="entry name" value="CYP142-like"/>
    <property type="match status" value="1"/>
</dbReference>
<comment type="similarity">
    <text evidence="1">Belongs to the cytochrome P450 family.</text>
</comment>
<gene>
    <name evidence="2" type="ORF">ACFO4E_22155</name>
</gene>
<dbReference type="InterPro" id="IPR036396">
    <property type="entry name" value="Cyt_P450_sf"/>
</dbReference>
<protein>
    <submittedName>
        <fullName evidence="2">Cytochrome P450</fullName>
    </submittedName>
</protein>
<evidence type="ECO:0000313" key="3">
    <source>
        <dbReference type="Proteomes" id="UP001595923"/>
    </source>
</evidence>
<dbReference type="InterPro" id="IPR001128">
    <property type="entry name" value="Cyt_P450"/>
</dbReference>
<dbReference type="EMBL" id="JBHSFQ010000026">
    <property type="protein sequence ID" value="MFC4564570.1"/>
    <property type="molecule type" value="Genomic_DNA"/>
</dbReference>
<keyword evidence="3" id="KW-1185">Reference proteome</keyword>